<feature type="domain" description="Big-1" evidence="6">
    <location>
        <begin position="4232"/>
        <end position="4322"/>
    </location>
</feature>
<dbReference type="Gene3D" id="3.10.100.10">
    <property type="entry name" value="Mannose-Binding Protein A, subunit A"/>
    <property type="match status" value="1"/>
</dbReference>
<evidence type="ECO:0000259" key="6">
    <source>
        <dbReference type="PROSITE" id="PS51127"/>
    </source>
</evidence>
<keyword evidence="4" id="KW-0998">Cell outer membrane</keyword>
<feature type="domain" description="Big-1" evidence="6">
    <location>
        <begin position="3266"/>
        <end position="3356"/>
    </location>
</feature>
<feature type="domain" description="Big-1" evidence="6">
    <location>
        <begin position="5124"/>
        <end position="5217"/>
    </location>
</feature>
<feature type="domain" description="Big-1" evidence="6">
    <location>
        <begin position="747"/>
        <end position="838"/>
    </location>
</feature>
<dbReference type="PANTHER" id="PTHR39576:SF2">
    <property type="entry name" value="ATTACHING AND EFFACING PROTEIN HOMOLOG-RELATED"/>
    <property type="match status" value="1"/>
</dbReference>
<dbReference type="PRINTS" id="PR01369">
    <property type="entry name" value="INTIMIN"/>
</dbReference>
<evidence type="ECO:0000256" key="1">
    <source>
        <dbReference type="ARBA" id="ARBA00004442"/>
    </source>
</evidence>
<feature type="domain" description="Big-1" evidence="6">
    <location>
        <begin position="2685"/>
        <end position="2776"/>
    </location>
</feature>
<keyword evidence="5" id="KW-1133">Transmembrane helix</keyword>
<dbReference type="NCBIfam" id="NF040979">
    <property type="entry name" value="Ve_Ilp_Nterm"/>
    <property type="match status" value="1"/>
</dbReference>
<sequence length="5817" mass="575200">MLNYFRAILISWKWKLSHHTSRPHDVKEKGHPRKIKVVAWITLFFQFAFPLSLSFTPAIAAANTTNSAPTSVITPVNASILPPAARATEPYTLGPGDSIQSIAKKYNITVDELKKLNAYRTFSKPFASLTTGDEIEVPRKESSFFSNNPNENNKKDVDDLLARNAMGAGKLLSNDNTSDAASNMARSAVTNEINASSQQWLNQFGTARVQLNVDSDFKLDNSALDLLVPLKDSESSLLFTQLGVRNKDSRNTVNIGAGIRQYQGDWMYGANTFFDNDLTGKNRRVGVGAEVATDYLKFSANTYFGLTGWHQSRDFSSYDERPADGFDIRTEAYLPAYPQLGGKLMYEKYRGDEVALFGKDDRQKDPHAVTLGVNYTPVPLVTIGAEHREGKGNNNNTSVNVQLNYRMGQPWNDQIDQSAVAANRTLAGSRYDLVERNNNIVLDYKKQELIHLVLPDRISGSGGGAITLTAQVRAKYGFSRIEWDATPLENAGGSTSPLTQSSLSVTLPFYQHILRTSNTHTISAVAYDAQGNASNRAVTSIEVTRPETMVISHLATTVDNATANGIAANTVQATVTDGDGQPIIGQIINFAVNTQATLSTTEARTGANGIASTTLTHTVAGVSAVSATLGSSSRSVNTTFVADESTAEITAANLTVTTNDSVANGSDTNAVRAKVTDAYTNAVANQSVIFSASNGATVIDQTVITNAEGIADSTLTNTTAGVSAVTATLGSQSQQVDTTFKPGSTAAISLVKLADRAVADGIDQNEIQVVLRDGTGNAVPNVPMSIQADNGAIVVASTPNTGVDGTINATFTNLRAGESVVSVTSPALVGMTMTMTFSADPRTAVVSTLAAIDNNAKADGTDTNVVRAWVVDANGNSVPGVSVTFDAGNGAVLAQNPVVTDRNGYAENTLTNLAIGTTTVKATTVTDPVGQTVNTHFVAGAVDTITLTVPVNGAVANGVNTNSVQAVVSDSGGNPVTGATVVFSSTNATAQVTTVIGTTGVDGIATATLTNTVAGTSNVVATIGSITNNIDTTFVPGAVATITLTTPVNGAVANGADSNSVQAVVSDSEGNAVAGAAVVFSSANATAQITTVIGTTGADGIATATLTNTVAGTSNVVATIDTVNANIDTAFVAGAVATITLTTPVNGAVADGANSNSVQAVVSDSEGNAVAGAAVVFSSANATAQITTVIGTTGADGIATATLTNTVAGTSNVVATIDTVNANIDTAFVPGAVATITLTTPVNGAVADGANSNSVQAVVSDSGGNPVAGAAVVFSSANATAQVTTVIGTTGADGIATATLTNTVAGTSNVVATIGSITNNIDTAFVAGAVATITLSVPVNDATADGVDTNQVDALVQDANGNAITGAAVVFSSTNGADIIVPTMNTGVNGVASTLLTHTVAGTSNVVATVDTVNANIDTAFVPGAVATITLTTPVNGAVADGANSNSVQAVVSDSEGNAVAGAAVVFSSANATAQITTVIGTTGADGIATATLTNTVAGTSNVVATIDTVNANIDTAFVPGAVATITLTTPVNGAVANGADSNSVQAVVSDSEGNAVAGAAVVFSSANATAQITTVIGTTGADGIATATLTNTVAGTSNVVATIDTVNANIDTTFVAGAVATITLTTPVNGAVADGTDSNSVQAVVTDSGGNPVTGATVVFSSTNTTAQVTTVIGITGADGIATATLTNTVAGTSNVVATIGSITNNIDTAFVAGAVATITLSVPVNDATADGVDTNQVDALVQDANGNAITGAAVVFSSTNGADIIVPTMNTGVNGVASTLLTHTVAGTSNVVATVDTVNANIDTAFVPGAVATITLTTPVNGAVADGANSNSVQAVVSDSEGNAVAGAAVVFSSANATAQITTVIGTTGADGIATATLTNTVAGTSNVVATIDTVNANIDTAFVPGAVATITLTTPVNGAVANGADSNSVQAVVSDSEGNAVAGAAVVFSSANATAQITTVIGTTGADGIATATLTNTVAGTSNVVATIDTVNANIDTAFVAGAVATITLTTPVNGAVADGTDSNSVQAVVTDSGGNPVTGATVVFSSTNTTAQVTTVIGTTGADGIVTATLTNTVAGTSNVVATIDTVNANIDTTFVPGAVATITLTTPVNGAVADGTDSNSVQAVVSDSEGNPVTGATVVFSSTNATAQITTVIGTTGADGIATATLTNTVAGTSNVVATIDTVNANIDTTFVAGAVAAITLSVLVNDATADGADTNQVDALVQDANGNAITGAAVVFSSTNGATILSSTVNTGADGIASTTLTHTQSGVSNVVATIDTVNANIDTTFVPGAVATITLTTPVDGAVADGADSNSVQAVVSDSGGNAVAGAAVVFSSANATAQITTVIGTTGADGIATATLTNTVAGTSNVVATIGSITNNIDTTFVPGAVATITLTTPVNGAVADGANSNSVQAVVSDSGGNPVNGAAVVFSSANATAQITTVIGTTGADGIATATLTNTVAGTSNVVATIDTVNANIDTTFVAGAVATITLSVLVNDATADGADTNQVDALVQDANGNAITGAAVVFSSANGATIIVPTMNTGANGVASTLLTHTQSGVSNVVATIDTVNANIDTTFVAGAVATITLSVPVNDATADGADTNQVDALVQDVNGNAITGAAVVFSSANGATILSSTVNTGADGSASTTLTHTQSGVSNVVATIDTISANIDTAFVAGAVATITLTTPVNGAVANGADSNSVQAVVSDSEGNAVAGAAVVFSSANATAQITTVIGTTGADGIATATLTNTVAGTSNVVATIGSITNNIDTAFVAGAVATITLTTPVNGAVADGANSNSVQAVVSDSEGNPVTGAAVVFSSANATAQITTVIGTTGADGIATATLTNTVAGTSNVVATIDTVNANIDTTFVAGAVAAITLTTPVDGAVADGTDSNSVQAVVSDSEGNAVAGAAVVFSSANATAQITTVIGTTGADGIATATLTNTVAGTSNVVATVDTVNANIDTAFVAGAVATITLTTPVNGAVANGADSNSVQAVVSDSGGNVVAGATVVFSSTNTTAQVTTVIGTTGADGIATATLTNTVAGTSNVVATVDTVNANIDTTFVAGAVATITLSVLVNDATADGADTNQVDALVQDANGNAITGAAVVFSSANGATILSSTMNTGVNGVASTLLTHTQSGVSNVVATIDTVNANIDTTFVAGAVATITLTTPVNGAVADGADSNSVQAVVSDSEGNAVAGAAVVFSSANATAQITTVIGTTGADGIATATLTNTVAGTSNVVATIDTVNANIDTTFVPGAVATITLSVLVNDATADGADTNQVDALVQDANGNAITGAAVVFSSANGADIIAPTMNTGVNGVASTLLTHTMAGTSNVIATIDTVNANIDTTFVAGAVATITLTTPVNGAVADGADSNSVQAVVSDSEGNAVTGAAVVFSSANATAQITTVIGTTGADGIATATLTNTVAGTSNVVATIGSITNNIDTAFVAGAVATITLTTPVNGAVANGTDSNSVQAVVSDSGGNPVTGATVVFSSANATAQITTVIGTTGADGIATATLTNTVAGTSNVVATIGSITNNIDTAFVAGAVATITLTTPVDGAVADGTDSNSVQAVVTDSGGNPVTGAAVVFSSANATAQITTVIGTTGADGIATATLTNTVAGTSNVVATIDTVNANIDTTFVAGAVATITLSVPVNDATADGVDTNQVDALVQDANGNAITGAAVVFSSTNGADIIVPTMNTGVNGVASTLLTHTMAGTSNVIATIDTVNANIDTTFVAGAVATITLSVPVNDATADGADTNQVDALVQDANGNAITGAAVVFSSANGATILSSTMNTGVNGVASTLLTHTQSGVSNVIATIDTVNANIDTTFVAGAVATITLTTPVNGAVANGADSNSVQAVVTDSGGNPVNGAAVVFSSANATAQITTVIGTTGADGIATATLTNTVAGTSNVVATIDTVNANIDTTFVPGAVATITLTTPVDGAVADGADSNSVQAVVSDSGGNAVAGAAVVFSSANATAQITTVIGTTGADGIATATLTNTVAGTSNVVATIGSITNNIDTTFVPGAVATITLTTPVNGAVADGANSNSVQAVVSDSGGNPVNGAAVVFSSANATAQITTVIGTTGADGIATATLTNTVAGTSNVVATIDTVNANIDTTFVAGAVATITLSVLVNDATADGADTNQVDALVQDANGNAITGAAVVFSSANGATIIVPTMNTGANGVASTLLTHTQSGVSNVVATIDTVNANIDTTFVAGAVATITLSVPVNDATADGADTNQVDALVQDVNGNAITGAAVVFSSANGATILSSTVNTGADGIASTTLTHTQSGVSNVVATIDTVNANIDTAFVAGELENIVVSIINNNALANGADTNIVEAFVTDRFGNGVANQSLMFGTNGASIVGSSTVTTNIDGRVRVSATHTVAGSSNTVFAISGAHQGYTRVTFVADASTAQLKLTSFLDNQLANGKAGNIAQALVTDAYDNPLANQSVSFALDNGAVIESRGDASSASGIVLMRFNNTLAGMTTVTATLDSTGQTETLEMHFVAGKAASIELTMTKDNAVANNIDTNEVQVLVTDADGNAINGAVVNLTSNSGMNITPNSVTTGSDGTATATLTHTLAGSLPINARIDQVSKTINATFIADVSTAQIIASDMFIIVNDQVANGQAVNAVQARVTDSYGNPIQGQLVEFVLSNTGTIQYKLEETSVEGGVMVTFTNTLAGITNVTATVVSSRSSQNVDTTFIADVTTAHIAESDLMVIVDNAVANNSEKNEVRARVTDAKGNVLSGQTVIFTSGNGAAITTVNGISDGDGLTKATLTHTLAGTSVVTARVGNQVQSKDTTFIADRTTATIRASDLTITRSNALADGVDTNAARVIVTDAYGNPVPSMLVSYTSENGATLTPTLGSTDSSGMLSTTFTHTIAGISKVTATIVTMGISQAKDAVFIADRTTAHVSALTVEKNDSLANNSDRNIVQAHIQDAHGNVITGMNVNFSATENVTLAANMVTTNAQGYAENTLRHNAPVTSAVTATVATDLVGLTEDVRFVAGAGARIELFRLNDGAVADGIQTNRVEARVYDVSDNLVPNSNVVFSADNGGQLVQNDVQTDALGSAYVTVSNINTGVTKVSVTADGVSASTTTTFIADKDTVTLRADLFLITHDNAVANGVTENRVLLQLLDANDNKVSGVEVNFTATNGASINASAITDTNGLAIGVLTNTLSGPSDVTVTLVTPGGTESLTVTPQFIADINTARIANGDFVIIDDGAVANSVDANEVRARVTDNQGNAIAGYSVIFSSQNDATITTSGITGVDGWASAKLTHTKAGESGILARILRSGPMVHTLTPYFIADVSTATIKLFPLSGTPIIADGVAVYPVLVQVVDANQNPIEGQRIMFSATNGAILSVDEAFSNALGGQSLLVSNTQAGMTDVTGTLVSNNAASTANLLFIANKNTAQLSTLMVVDNNALADGVARNQVRAHVVDGLGNPVADIAVTFTANHGAQLSHVTVLTDDNGDAVNTLTNSLVGVTVVTAKQGTTGTSLTVDTVFTAGPLATLTLVTMVDNAFADNSATNTVQATLKDATGNPIVGEVVAFAASNGATITATDGGVSNANGIVLATLTNGAAGVSTVTATIETLTATTETTFIAMKNLDVTVGDTTFDGDAGFPTTGFVGAAFKVNSGGDNSLYDWSSSAPALVSVSGEGVVTFNAVFPTGTPAITISATPKGGGSPLSYSFRVNQWFINNNGVALNRADAATYCANAGYTTVSSSQVTNAIVWGMGTRAMGNLWSEWGDFNNYNVPGWEPAEFFWLSDNYNATDGLAVSLSHGMLTTMGDPMAMIHVMCTRPI</sequence>
<feature type="domain" description="Big-1" evidence="6">
    <location>
        <begin position="3169"/>
        <end position="3260"/>
    </location>
</feature>
<feature type="domain" description="Big-1" evidence="6">
    <location>
        <begin position="846"/>
        <end position="938"/>
    </location>
</feature>
<dbReference type="PROSITE" id="PS51782">
    <property type="entry name" value="LYSM"/>
    <property type="match status" value="1"/>
</dbReference>
<dbReference type="InterPro" id="IPR016186">
    <property type="entry name" value="C-type_lectin-like/link_sf"/>
</dbReference>
<dbReference type="CDD" id="cd00118">
    <property type="entry name" value="LysM"/>
    <property type="match status" value="1"/>
</dbReference>
<dbReference type="InterPro" id="IPR051715">
    <property type="entry name" value="Intimin-Invasin_domain"/>
</dbReference>
<feature type="domain" description="LysM" evidence="7">
    <location>
        <begin position="89"/>
        <end position="137"/>
    </location>
</feature>
<feature type="domain" description="Big-1" evidence="6">
    <location>
        <begin position="1041"/>
        <end position="1132"/>
    </location>
</feature>
<feature type="domain" description="Big-1" evidence="6">
    <location>
        <begin position="1332"/>
        <end position="1422"/>
    </location>
</feature>
<feature type="domain" description="Big-1" evidence="6">
    <location>
        <begin position="4136"/>
        <end position="4226"/>
    </location>
</feature>
<dbReference type="InterPro" id="IPR003344">
    <property type="entry name" value="Big_1_dom"/>
</dbReference>
<feature type="domain" description="Big-1" evidence="6">
    <location>
        <begin position="1428"/>
        <end position="1519"/>
    </location>
</feature>
<dbReference type="SUPFAM" id="SSF49373">
    <property type="entry name" value="Invasin/intimin cell-adhesion fragments"/>
    <property type="match status" value="53"/>
</dbReference>
<dbReference type="InterPro" id="IPR024519">
    <property type="entry name" value="IAT_beta"/>
</dbReference>
<feature type="domain" description="Big-1" evidence="6">
    <location>
        <begin position="4426"/>
        <end position="4518"/>
    </location>
</feature>
<feature type="domain" description="Big-1" evidence="6">
    <location>
        <begin position="2203"/>
        <end position="2293"/>
    </location>
</feature>
<dbReference type="PANTHER" id="PTHR39576">
    <property type="entry name" value="ATTACHING AND EFFACING PROTEIN HOMOLOG-RELATED-RELATED"/>
    <property type="match status" value="1"/>
</dbReference>
<feature type="domain" description="Big-1" evidence="6">
    <location>
        <begin position="1815"/>
        <end position="1906"/>
    </location>
</feature>
<feature type="domain" description="Big-1" evidence="6">
    <location>
        <begin position="3556"/>
        <end position="3647"/>
    </location>
</feature>
<feature type="domain" description="Big-1" evidence="6">
    <location>
        <begin position="4524"/>
        <end position="4614"/>
    </location>
</feature>
<feature type="domain" description="Big-1" evidence="6">
    <location>
        <begin position="1138"/>
        <end position="1229"/>
    </location>
</feature>
<feature type="domain" description="Big-1" evidence="6">
    <location>
        <begin position="2879"/>
        <end position="2970"/>
    </location>
</feature>
<feature type="domain" description="Big-1" evidence="6">
    <location>
        <begin position="1235"/>
        <end position="1326"/>
    </location>
</feature>
<feature type="transmembrane region" description="Helical" evidence="5">
    <location>
        <begin position="37"/>
        <end position="60"/>
    </location>
</feature>
<dbReference type="SMART" id="SM00257">
    <property type="entry name" value="LysM"/>
    <property type="match status" value="1"/>
</dbReference>
<feature type="domain" description="Big-1" evidence="6">
    <location>
        <begin position="5427"/>
        <end position="5519"/>
    </location>
</feature>
<dbReference type="Gene3D" id="2.40.160.160">
    <property type="entry name" value="Inverse autotransporter, beta-domain"/>
    <property type="match status" value="1"/>
</dbReference>
<feature type="domain" description="Big-1" evidence="6">
    <location>
        <begin position="3459"/>
        <end position="3550"/>
    </location>
</feature>
<feature type="domain" description="Big-1" evidence="6">
    <location>
        <begin position="2299"/>
        <end position="2390"/>
    </location>
</feature>
<feature type="domain" description="Big-1" evidence="6">
    <location>
        <begin position="651"/>
        <end position="741"/>
    </location>
</feature>
<feature type="domain" description="Big-1" evidence="6">
    <location>
        <begin position="4726"/>
        <end position="4816"/>
    </location>
</feature>
<feature type="domain" description="Big-1" evidence="6">
    <location>
        <begin position="5525"/>
        <end position="5616"/>
    </location>
</feature>
<feature type="domain" description="Big-1" evidence="6">
    <location>
        <begin position="3073"/>
        <end position="3163"/>
    </location>
</feature>
<feature type="domain" description="Big-1" evidence="6">
    <location>
        <begin position="4624"/>
        <end position="4716"/>
    </location>
</feature>
<evidence type="ECO:0000256" key="4">
    <source>
        <dbReference type="ARBA" id="ARBA00023237"/>
    </source>
</evidence>
<feature type="domain" description="Big-1" evidence="6">
    <location>
        <begin position="3653"/>
        <end position="3743"/>
    </location>
</feature>
<feature type="domain" description="Big-1" evidence="6">
    <location>
        <begin position="1719"/>
        <end position="1809"/>
    </location>
</feature>
<dbReference type="RefSeq" id="WP_123784370.1">
    <property type="nucleotide sequence ID" value="NZ_CP033713.1"/>
</dbReference>
<feature type="domain" description="Big-1" evidence="6">
    <location>
        <begin position="2589"/>
        <end position="2679"/>
    </location>
</feature>
<feature type="domain" description="Big-1" evidence="6">
    <location>
        <begin position="1525"/>
        <end position="1616"/>
    </location>
</feature>
<feature type="domain" description="Big-1" evidence="6">
    <location>
        <begin position="4039"/>
        <end position="4130"/>
    </location>
</feature>
<feature type="domain" description="Big-1" evidence="6">
    <location>
        <begin position="4826"/>
        <end position="4918"/>
    </location>
</feature>
<feature type="domain" description="Big-1" evidence="6">
    <location>
        <begin position="3942"/>
        <end position="4033"/>
    </location>
</feature>
<feature type="domain" description="Big-1" evidence="6">
    <location>
        <begin position="5024"/>
        <end position="5114"/>
    </location>
</feature>
<feature type="domain" description="Big-1" evidence="6">
    <location>
        <begin position="2106"/>
        <end position="2197"/>
    </location>
</feature>
<dbReference type="InterPro" id="IPR036779">
    <property type="entry name" value="LysM_dom_sf"/>
</dbReference>
<proteinExistence type="inferred from homology"/>
<dbReference type="InterPro" id="IPR003535">
    <property type="entry name" value="Intimin/invasin_bac"/>
</dbReference>
<feature type="domain" description="Big-1" evidence="6">
    <location>
        <begin position="3749"/>
        <end position="3839"/>
    </location>
</feature>
<evidence type="ECO:0000256" key="2">
    <source>
        <dbReference type="ARBA" id="ARBA00010116"/>
    </source>
</evidence>
<protein>
    <submittedName>
        <fullName evidence="8">LysM peptidoglycan-binding domain-containing protein</fullName>
    </submittedName>
</protein>
<evidence type="ECO:0000313" key="8">
    <source>
        <dbReference type="EMBL" id="AYW91408.1"/>
    </source>
</evidence>
<dbReference type="Gene3D" id="2.60.40.10">
    <property type="entry name" value="Immunoglobulins"/>
    <property type="match status" value="52"/>
</dbReference>
<keyword evidence="5" id="KW-0812">Transmembrane</keyword>
<feature type="domain" description="Big-1" evidence="6">
    <location>
        <begin position="1912"/>
        <end position="2003"/>
    </location>
</feature>
<evidence type="ECO:0000313" key="9">
    <source>
        <dbReference type="Proteomes" id="UP000268669"/>
    </source>
</evidence>
<feature type="domain" description="Big-1" evidence="6">
    <location>
        <begin position="1622"/>
        <end position="1713"/>
    </location>
</feature>
<evidence type="ECO:0000259" key="7">
    <source>
        <dbReference type="PROSITE" id="PS51782"/>
    </source>
</evidence>
<feature type="domain" description="Big-1" evidence="6">
    <location>
        <begin position="944"/>
        <end position="1035"/>
    </location>
</feature>
<feature type="domain" description="Big-1" evidence="6">
    <location>
        <begin position="2976"/>
        <end position="3067"/>
    </location>
</feature>
<dbReference type="InterPro" id="IPR038177">
    <property type="entry name" value="IAT_beta_sf"/>
</dbReference>
<dbReference type="Pfam" id="PF02369">
    <property type="entry name" value="Big_1"/>
    <property type="match status" value="52"/>
</dbReference>
<comment type="subcellular location">
    <subcellularLocation>
        <location evidence="1">Cell outer membrane</location>
    </subcellularLocation>
</comment>
<keyword evidence="3 5" id="KW-0472">Membrane</keyword>
<feature type="domain" description="Big-1" evidence="6">
    <location>
        <begin position="2009"/>
        <end position="2100"/>
    </location>
</feature>
<dbReference type="Pfam" id="PF11924">
    <property type="entry name" value="IAT_beta"/>
    <property type="match status" value="1"/>
</dbReference>
<dbReference type="SMART" id="SM00634">
    <property type="entry name" value="BID_1"/>
    <property type="match status" value="52"/>
</dbReference>
<dbReference type="Pfam" id="PF01476">
    <property type="entry name" value="LysM"/>
    <property type="match status" value="1"/>
</dbReference>
<dbReference type="InterPro" id="IPR013783">
    <property type="entry name" value="Ig-like_fold"/>
</dbReference>
<dbReference type="Gene3D" id="3.10.350.10">
    <property type="entry name" value="LysM domain"/>
    <property type="match status" value="1"/>
</dbReference>
<keyword evidence="9" id="KW-1185">Reference proteome</keyword>
<dbReference type="PROSITE" id="PS51127">
    <property type="entry name" value="BIG1"/>
    <property type="match status" value="50"/>
</dbReference>
<feature type="domain" description="Big-1" evidence="6">
    <location>
        <begin position="2396"/>
        <end position="2487"/>
    </location>
</feature>
<dbReference type="InterPro" id="IPR008964">
    <property type="entry name" value="Invasin/intimin_cell_adhesion"/>
</dbReference>
<feature type="domain" description="Big-1" evidence="6">
    <location>
        <begin position="4926"/>
        <end position="5018"/>
    </location>
</feature>
<comment type="similarity">
    <text evidence="2">Belongs to the intimin/invasin family.</text>
</comment>
<feature type="domain" description="Big-1" evidence="6">
    <location>
        <begin position="5227"/>
        <end position="5319"/>
    </location>
</feature>
<evidence type="ECO:0000256" key="5">
    <source>
        <dbReference type="SAM" id="Phobius"/>
    </source>
</evidence>
<name>A0ABN5R331_YERPU</name>
<feature type="domain" description="Big-1" evidence="6">
    <location>
        <begin position="2493"/>
        <end position="2583"/>
    </location>
</feature>
<feature type="domain" description="Big-1" evidence="6">
    <location>
        <begin position="2782"/>
        <end position="2873"/>
    </location>
</feature>
<organism evidence="8 9">
    <name type="scientific">Yersinia pseudotuberculosis</name>
    <dbReference type="NCBI Taxonomy" id="633"/>
    <lineage>
        <taxon>Bacteria</taxon>
        <taxon>Pseudomonadati</taxon>
        <taxon>Pseudomonadota</taxon>
        <taxon>Gammaproteobacteria</taxon>
        <taxon>Enterobacterales</taxon>
        <taxon>Yersiniaceae</taxon>
        <taxon>Yersinia</taxon>
    </lineage>
</organism>
<dbReference type="Proteomes" id="UP000268669">
    <property type="component" value="Chromosome"/>
</dbReference>
<evidence type="ECO:0000256" key="3">
    <source>
        <dbReference type="ARBA" id="ARBA00023136"/>
    </source>
</evidence>
<accession>A0ABN5R331</accession>
<gene>
    <name evidence="8" type="ORF">EGX47_08790</name>
</gene>
<dbReference type="EMBL" id="CP033713">
    <property type="protein sequence ID" value="AYW91408.1"/>
    <property type="molecule type" value="Genomic_DNA"/>
</dbReference>
<dbReference type="InterPro" id="IPR018392">
    <property type="entry name" value="LysM"/>
</dbReference>
<feature type="domain" description="Big-1" evidence="6">
    <location>
        <begin position="551"/>
        <end position="641"/>
    </location>
</feature>
<feature type="domain" description="Big-1" evidence="6">
    <location>
        <begin position="3362"/>
        <end position="3453"/>
    </location>
</feature>
<feature type="domain" description="Big-1" evidence="6">
    <location>
        <begin position="3845"/>
        <end position="3936"/>
    </location>
</feature>
<reference evidence="8" key="1">
    <citation type="submission" date="2018-11" db="EMBL/GenBank/DDBJ databases">
        <title>FDA dAtabase for Regulatory Grade micrObial Sequences (FDA-ARGOS): Supporting development and validation of Infectious Disease Dx tests.</title>
        <authorList>
            <person name="Bliska J."/>
            <person name="Cleland M.-M."/>
            <person name="Tallon L."/>
            <person name="Sadzewicz L."/>
            <person name="Zhao X."/>
            <person name="Vavikolanu K."/>
            <person name="Mehta A."/>
            <person name="Aluvathingal J."/>
            <person name="Nadendla S."/>
            <person name="Yan Y."/>
            <person name="Sichtig H."/>
        </authorList>
    </citation>
    <scope>NUCLEOTIDE SEQUENCE [LARGE SCALE GENOMIC DNA]</scope>
    <source>
        <strain evidence="8">FDAARGOS_581</strain>
    </source>
</reference>